<keyword evidence="3" id="KW-0964">Secreted</keyword>
<comment type="subcellular location">
    <subcellularLocation>
        <location evidence="1">Secreted</location>
    </subcellularLocation>
</comment>
<dbReference type="Pfam" id="PF00657">
    <property type="entry name" value="Lipase_GDSL"/>
    <property type="match status" value="1"/>
</dbReference>
<dbReference type="OMA" id="CLYTVDM"/>
<evidence type="ECO:0000256" key="6">
    <source>
        <dbReference type="ARBA" id="ARBA00022963"/>
    </source>
</evidence>
<organism evidence="9 10">
    <name type="scientific">Kalanchoe fedtschenkoi</name>
    <name type="common">Lavender scallops</name>
    <name type="synonym">South American air plant</name>
    <dbReference type="NCBI Taxonomy" id="63787"/>
    <lineage>
        <taxon>Eukaryota</taxon>
        <taxon>Viridiplantae</taxon>
        <taxon>Streptophyta</taxon>
        <taxon>Embryophyta</taxon>
        <taxon>Tracheophyta</taxon>
        <taxon>Spermatophyta</taxon>
        <taxon>Magnoliopsida</taxon>
        <taxon>eudicotyledons</taxon>
        <taxon>Gunneridae</taxon>
        <taxon>Pentapetalae</taxon>
        <taxon>Saxifragales</taxon>
        <taxon>Crassulaceae</taxon>
        <taxon>Kalanchoe</taxon>
    </lineage>
</organism>
<keyword evidence="7" id="KW-0443">Lipid metabolism</keyword>
<comment type="similarity">
    <text evidence="2">Belongs to the 'GDSL' lipolytic enzyme family.</text>
</comment>
<protein>
    <submittedName>
        <fullName evidence="9">Uncharacterized protein</fullName>
    </submittedName>
</protein>
<dbReference type="PANTHER" id="PTHR45650">
    <property type="entry name" value="GDSL-LIKE LIPASE/ACYLHYDROLASE-RELATED"/>
    <property type="match status" value="1"/>
</dbReference>
<dbReference type="EnsemblPlants" id="Kaladp0062s0211.2.v1.1">
    <property type="protein sequence ID" value="Kaladp0062s0211.2.v1.1"/>
    <property type="gene ID" value="Kaladp0062s0211.v1.1"/>
</dbReference>
<keyword evidence="4 8" id="KW-0732">Signal</keyword>
<evidence type="ECO:0000256" key="5">
    <source>
        <dbReference type="ARBA" id="ARBA00022801"/>
    </source>
</evidence>
<evidence type="ECO:0000256" key="4">
    <source>
        <dbReference type="ARBA" id="ARBA00022729"/>
    </source>
</evidence>
<dbReference type="EnsemblPlants" id="Kaladp0062s0211.1.v1.1">
    <property type="protein sequence ID" value="Kaladp0062s0211.1.v1.1"/>
    <property type="gene ID" value="Kaladp0062s0211.v1.1"/>
</dbReference>
<evidence type="ECO:0000256" key="8">
    <source>
        <dbReference type="SAM" id="SignalP"/>
    </source>
</evidence>
<feature type="signal peptide" evidence="8">
    <location>
        <begin position="1"/>
        <end position="20"/>
    </location>
</feature>
<feature type="chain" id="PRO_5036401877" evidence="8">
    <location>
        <begin position="21"/>
        <end position="356"/>
    </location>
</feature>
<evidence type="ECO:0000313" key="10">
    <source>
        <dbReference type="Proteomes" id="UP000594263"/>
    </source>
</evidence>
<name>A0A7N0UEM0_KALFE</name>
<dbReference type="Gramene" id="Kaladp0062s0211.2.v1.1">
    <property type="protein sequence ID" value="Kaladp0062s0211.2.v1.1"/>
    <property type="gene ID" value="Kaladp0062s0211.v1.1"/>
</dbReference>
<dbReference type="GO" id="GO:0016042">
    <property type="term" value="P:lipid catabolic process"/>
    <property type="evidence" value="ECO:0007669"/>
    <property type="project" value="UniProtKB-KW"/>
</dbReference>
<dbReference type="InterPro" id="IPR036514">
    <property type="entry name" value="SGNH_hydro_sf"/>
</dbReference>
<dbReference type="SUPFAM" id="SSF52266">
    <property type="entry name" value="SGNH hydrolase"/>
    <property type="match status" value="1"/>
</dbReference>
<evidence type="ECO:0000313" key="9">
    <source>
        <dbReference type="EnsemblPlants" id="Kaladp0062s0211.1.v1.1"/>
    </source>
</evidence>
<dbReference type="AlphaFoldDB" id="A0A7N0UEM0"/>
<dbReference type="InterPro" id="IPR001087">
    <property type="entry name" value="GDSL"/>
</dbReference>
<keyword evidence="5" id="KW-0378">Hydrolase</keyword>
<evidence type="ECO:0000256" key="3">
    <source>
        <dbReference type="ARBA" id="ARBA00022525"/>
    </source>
</evidence>
<evidence type="ECO:0000256" key="7">
    <source>
        <dbReference type="ARBA" id="ARBA00023098"/>
    </source>
</evidence>
<dbReference type="PANTHER" id="PTHR45650:SF91">
    <property type="match status" value="1"/>
</dbReference>
<reference evidence="9" key="1">
    <citation type="submission" date="2021-01" db="UniProtKB">
        <authorList>
            <consortium name="EnsemblPlants"/>
        </authorList>
    </citation>
    <scope>IDENTIFICATION</scope>
</reference>
<dbReference type="Gene3D" id="3.40.50.1110">
    <property type="entry name" value="SGNH hydrolase"/>
    <property type="match status" value="1"/>
</dbReference>
<accession>A0A7N0UEM0</accession>
<dbReference type="GO" id="GO:0016788">
    <property type="term" value="F:hydrolase activity, acting on ester bonds"/>
    <property type="evidence" value="ECO:0007669"/>
    <property type="project" value="InterPro"/>
</dbReference>
<evidence type="ECO:0000256" key="1">
    <source>
        <dbReference type="ARBA" id="ARBA00004613"/>
    </source>
</evidence>
<sequence length="356" mass="39014">MSSILFLVMLSCLMPWAVLSEPQVPCYFIFGDSLADPGNNNFLQTQAKANYPPYGVDFPKGPTGRFTNGRTVVDFIAQLLGFPDFIPPFMTATGSQILKGVNYASGAAGIRRESGKTQGDRLSFGEQVFLHKTTVSRLALRLKGRKAALNYLKKCIYTVGFGSNDYVNNYFMPEAYTTSQEFTTDAYAEVLAQEYLRQLNELYKYGARKVAVLGVGQVGYTPVELSRFGADVATLNAAVELFNAELKTLVAAFNANSTGAMFTFLNSTGISSGSNVTIADLSKTCCSVVTRTNYTCVPFKQEICSNRDEYIFFDNIHPTEAANEPVATRYYSALDPTDAYPYDIKQLTSTSTAASL</sequence>
<dbReference type="Gramene" id="Kaladp0062s0211.1.v1.1">
    <property type="protein sequence ID" value="Kaladp0062s0211.1.v1.1"/>
    <property type="gene ID" value="Kaladp0062s0211.v1.1"/>
</dbReference>
<keyword evidence="6" id="KW-0442">Lipid degradation</keyword>
<dbReference type="GO" id="GO:0005576">
    <property type="term" value="C:extracellular region"/>
    <property type="evidence" value="ECO:0007669"/>
    <property type="project" value="UniProtKB-SubCell"/>
</dbReference>
<proteinExistence type="inferred from homology"/>
<evidence type="ECO:0000256" key="2">
    <source>
        <dbReference type="ARBA" id="ARBA00008668"/>
    </source>
</evidence>
<dbReference type="Proteomes" id="UP000594263">
    <property type="component" value="Unplaced"/>
</dbReference>
<dbReference type="InterPro" id="IPR051238">
    <property type="entry name" value="GDSL_esterase/lipase"/>
</dbReference>
<dbReference type="InterPro" id="IPR035669">
    <property type="entry name" value="SGNH_plant_lipase-like"/>
</dbReference>
<dbReference type="CDD" id="cd01837">
    <property type="entry name" value="SGNH_plant_lipase_like"/>
    <property type="match status" value="1"/>
</dbReference>
<keyword evidence="10" id="KW-1185">Reference proteome</keyword>